<name>A0A3E2MN09_MYCMR</name>
<proteinExistence type="predicted"/>
<accession>A0A3E2MN09</accession>
<protein>
    <submittedName>
        <fullName evidence="1">Uncharacterized protein</fullName>
    </submittedName>
</protein>
<dbReference type="Proteomes" id="UP000257451">
    <property type="component" value="Unassembled WGS sequence"/>
</dbReference>
<evidence type="ECO:0000313" key="1">
    <source>
        <dbReference type="EMBL" id="RFZ32257.1"/>
    </source>
</evidence>
<organism evidence="1 2">
    <name type="scientific">Mycobacterium marinum</name>
    <dbReference type="NCBI Taxonomy" id="1781"/>
    <lineage>
        <taxon>Bacteria</taxon>
        <taxon>Bacillati</taxon>
        <taxon>Actinomycetota</taxon>
        <taxon>Actinomycetes</taxon>
        <taxon>Mycobacteriales</taxon>
        <taxon>Mycobacteriaceae</taxon>
        <taxon>Mycobacterium</taxon>
        <taxon>Mycobacterium ulcerans group</taxon>
    </lineage>
</organism>
<evidence type="ECO:0000313" key="2">
    <source>
        <dbReference type="Proteomes" id="UP000257451"/>
    </source>
</evidence>
<dbReference type="EMBL" id="PEDF01000212">
    <property type="protein sequence ID" value="RFZ32257.1"/>
    <property type="molecule type" value="Genomic_DNA"/>
</dbReference>
<gene>
    <name evidence="1" type="ORF">DAVIS_05404</name>
</gene>
<dbReference type="AlphaFoldDB" id="A0A3E2MN09"/>
<sequence length="51" mass="5439">MTAAGWTAVSTPHQLPRSSCASNSVRVTLAYGSPPCLTAFLFVCSWQRPAI</sequence>
<comment type="caution">
    <text evidence="1">The sequence shown here is derived from an EMBL/GenBank/DDBJ whole genome shotgun (WGS) entry which is preliminary data.</text>
</comment>
<reference evidence="1 2" key="1">
    <citation type="journal article" date="2018" name="Sci. Rep.">
        <title>Extensive genomic diversity among Mycobacterium marinum strains revealed by whole genome sequencing.</title>
        <authorList>
            <person name="Das S."/>
            <person name="Pettersson B.M."/>
            <person name="Behra P.R."/>
            <person name="Mallick A."/>
            <person name="Cheramie M."/>
            <person name="Ramesh M."/>
            <person name="Shirreff L."/>
            <person name="DuCote T."/>
            <person name="Dasgupta S."/>
            <person name="Ennis D.G."/>
            <person name="Kirsebom L.A."/>
        </authorList>
    </citation>
    <scope>NUCLEOTIDE SEQUENCE [LARGE SCALE GENOMIC DNA]</scope>
    <source>
        <strain evidence="1 2">Davis1</strain>
    </source>
</reference>